<dbReference type="KEGG" id="phr:C6569_04985"/>
<feature type="signal peptide" evidence="1">
    <location>
        <begin position="1"/>
        <end position="22"/>
    </location>
</feature>
<reference evidence="2 3" key="1">
    <citation type="submission" date="2018-03" db="EMBL/GenBank/DDBJ databases">
        <title>Genome sequencing of Phreatobacter sp.</title>
        <authorList>
            <person name="Kim S.-J."/>
            <person name="Heo J."/>
            <person name="Kwon S.-W."/>
        </authorList>
    </citation>
    <scope>NUCLEOTIDE SEQUENCE [LARGE SCALE GENOMIC DNA]</scope>
    <source>
        <strain evidence="2 3">S-12</strain>
    </source>
</reference>
<evidence type="ECO:0000313" key="3">
    <source>
        <dbReference type="Proteomes" id="UP000237889"/>
    </source>
</evidence>
<keyword evidence="1" id="KW-0732">Signal</keyword>
<keyword evidence="3" id="KW-1185">Reference proteome</keyword>
<dbReference type="RefSeq" id="WP_106747797.1">
    <property type="nucleotide sequence ID" value="NZ_CP027668.1"/>
</dbReference>
<proteinExistence type="predicted"/>
<dbReference type="OrthoDB" id="9857836at2"/>
<evidence type="ECO:0000313" key="2">
    <source>
        <dbReference type="EMBL" id="AVO44467.1"/>
    </source>
</evidence>
<organism evidence="2 3">
    <name type="scientific">Phreatobacter cathodiphilus</name>
    <dbReference type="NCBI Taxonomy" id="1868589"/>
    <lineage>
        <taxon>Bacteria</taxon>
        <taxon>Pseudomonadati</taxon>
        <taxon>Pseudomonadota</taxon>
        <taxon>Alphaproteobacteria</taxon>
        <taxon>Hyphomicrobiales</taxon>
        <taxon>Phreatobacteraceae</taxon>
        <taxon>Phreatobacter</taxon>
    </lineage>
</organism>
<gene>
    <name evidence="2" type="ORF">C6569_04985</name>
</gene>
<dbReference type="AlphaFoldDB" id="A0A2S0N8X6"/>
<name>A0A2S0N8X6_9HYPH</name>
<evidence type="ECO:0000256" key="1">
    <source>
        <dbReference type="SAM" id="SignalP"/>
    </source>
</evidence>
<feature type="chain" id="PRO_5015441178" evidence="1">
    <location>
        <begin position="23"/>
        <end position="101"/>
    </location>
</feature>
<dbReference type="Proteomes" id="UP000237889">
    <property type="component" value="Chromosome"/>
</dbReference>
<sequence length="101" mass="11314">MRRIALAAAVALTALAAGEAHAIRILGHGTDQCSVWLRVRTTPQAAEYREWMLGYLSASAFHKNKDILRNMTYDQVLSRVTADCQRAPTKRLDDILDGFLR</sequence>
<accession>A0A2S0N8X6</accession>
<dbReference type="EMBL" id="CP027668">
    <property type="protein sequence ID" value="AVO44467.1"/>
    <property type="molecule type" value="Genomic_DNA"/>
</dbReference>
<protein>
    <submittedName>
        <fullName evidence="2">Uncharacterized protein</fullName>
    </submittedName>
</protein>